<protein>
    <submittedName>
        <fullName evidence="1">Uncharacterized protein</fullName>
    </submittedName>
</protein>
<proteinExistence type="predicted"/>
<sequence length="306" mass="35501">MNLDIIAQQFQSKVQEFNSKYDHYEPEPEPVVVESPEIPYDNSFLHVDSVWEDVKAKLDTNQFYALSTVGSQGSGKSNLGKEFFRKALEDKFKCIYGLPEDFIGDIDGWIDRILVDVKEEYENGNIIEQFCVMLDDLSYSNDAQGRRNQALFKNVISRIRHKFTLFAEENKISAKVFIIYVTHRLHAAPPILRNSGSWIFTEMQAADRDDALEIIGKNKELRERLDEIYTFLNTVIFEGAKHGLIKYTLNDKNYVFKWGKQTNPGDGRLMAIYHAGEIGLYNTKYVSDLNFKQYRYEVPEVIEEDD</sequence>
<dbReference type="SUPFAM" id="SSF52540">
    <property type="entry name" value="P-loop containing nucleoside triphosphate hydrolases"/>
    <property type="match status" value="1"/>
</dbReference>
<name>A0A514K2Z4_9VIRU</name>
<accession>A0A514K2Z4</accession>
<dbReference type="KEGG" id="vg:80402621"/>
<evidence type="ECO:0000313" key="1">
    <source>
        <dbReference type="EMBL" id="QDI74001.1"/>
    </source>
</evidence>
<organism evidence="1">
    <name type="scientific">Nitrosopumilus spindle-shaped virus 1</name>
    <dbReference type="NCBI Taxonomy" id="2848002"/>
    <lineage>
        <taxon>Viruses</taxon>
        <taxon>Viruses incertae sedis</taxon>
        <taxon>Thaspiviridae</taxon>
        <taxon>Nitmarvirus</taxon>
        <taxon>Nitmarvirus maris</taxon>
        <taxon>Nitmarvirus NSV1</taxon>
    </lineage>
</organism>
<reference evidence="1" key="1">
    <citation type="submission" date="2019-02" db="EMBL/GenBank/DDBJ databases">
        <title>Spindle-shaped viruses infect a marine ammonia-oxidizing thaumarchaeon.</title>
        <authorList>
            <person name="Kim J.-G."/>
            <person name="Kim S.-J."/>
            <person name="Rhee S.-K."/>
        </authorList>
    </citation>
    <scope>NUCLEOTIDE SEQUENCE [LARGE SCALE GENOMIC DNA]</scope>
    <source>
        <strain evidence="1">NSV2</strain>
    </source>
</reference>
<dbReference type="InterPro" id="IPR027417">
    <property type="entry name" value="P-loop_NTPase"/>
</dbReference>
<dbReference type="EMBL" id="MK570055">
    <property type="protein sequence ID" value="QDI74001.1"/>
    <property type="molecule type" value="Genomic_DNA"/>
</dbReference>